<sequence>MKIQFLKDVSSIAELKKTYQKLCFKHHPDRGGNTETMQIINAEYDFLLKNLIDQEEESEYSEEKFWQSKEQQTEVEQVIHAKIQEIIGANLDGIKIEIIGVWIWLSGETKEHKEKLKELGFSWNPKHKKWSFAGKKSQGWSRKSINHIRKKYGSQSVKNEKGEQAESKKTDQKGSAIPSKAKLA</sequence>
<protein>
    <submittedName>
        <fullName evidence="4">DnaJ domain protein</fullName>
    </submittedName>
</protein>
<organism evidence="4 5">
    <name type="scientific">Acinetobacter johnsonii SH046</name>
    <dbReference type="NCBI Taxonomy" id="575586"/>
    <lineage>
        <taxon>Bacteria</taxon>
        <taxon>Pseudomonadati</taxon>
        <taxon>Pseudomonadota</taxon>
        <taxon>Gammaproteobacteria</taxon>
        <taxon>Moraxellales</taxon>
        <taxon>Moraxellaceae</taxon>
        <taxon>Acinetobacter</taxon>
    </lineage>
</organism>
<dbReference type="AlphaFoldDB" id="D0SGT3"/>
<accession>D0SGT3</accession>
<evidence type="ECO:0000256" key="2">
    <source>
        <dbReference type="SAM" id="MobiDB-lite"/>
    </source>
</evidence>
<evidence type="ECO:0000313" key="5">
    <source>
        <dbReference type="Proteomes" id="UP000012047"/>
    </source>
</evidence>
<dbReference type="HOGENOM" id="CLU_095264_1_0_6"/>
<evidence type="ECO:0000259" key="3">
    <source>
        <dbReference type="PROSITE" id="PS50076"/>
    </source>
</evidence>
<gene>
    <name evidence="4" type="ORF">HMPREF0016_03056</name>
</gene>
<reference evidence="5" key="1">
    <citation type="journal article" date="2012" name="PLoS ONE">
        <title>The success of Acinetobacter species; genetic, metabolic and virulence attributes.</title>
        <authorList>
            <person name="Peleg A.Y."/>
            <person name="de Breij A."/>
            <person name="Adams M.D."/>
            <person name="Cerqueira G.M."/>
            <person name="Mocali S."/>
            <person name="Galardini M."/>
            <person name="Nibbering P.H."/>
            <person name="Earl A.M."/>
            <person name="Ward D.V."/>
            <person name="Paterson D.L."/>
            <person name="Seifert H."/>
            <person name="Dijkshoorn L."/>
        </authorList>
    </citation>
    <scope>NUCLEOTIDE SEQUENCE [LARGE SCALE GENOMIC DNA]</scope>
    <source>
        <strain evidence="5">SH046</strain>
    </source>
</reference>
<feature type="region of interest" description="Disordered" evidence="2">
    <location>
        <begin position="133"/>
        <end position="184"/>
    </location>
</feature>
<name>D0SGT3_ACIJO</name>
<dbReference type="SUPFAM" id="SSF46565">
    <property type="entry name" value="Chaperone J-domain"/>
    <property type="match status" value="1"/>
</dbReference>
<dbReference type="eggNOG" id="COG2214">
    <property type="taxonomic scope" value="Bacteria"/>
</dbReference>
<dbReference type="InterPro" id="IPR036869">
    <property type="entry name" value="J_dom_sf"/>
</dbReference>
<evidence type="ECO:0000256" key="1">
    <source>
        <dbReference type="ARBA" id="ARBA00023186"/>
    </source>
</evidence>
<keyword evidence="1" id="KW-0143">Chaperone</keyword>
<dbReference type="RefSeq" id="WP_004895530.1">
    <property type="nucleotide sequence ID" value="NZ_GG704974.1"/>
</dbReference>
<dbReference type="EMBL" id="GG704974">
    <property type="protein sequence ID" value="EEY94789.1"/>
    <property type="molecule type" value="Genomic_DNA"/>
</dbReference>
<dbReference type="Gene3D" id="1.10.287.110">
    <property type="entry name" value="DnaJ domain"/>
    <property type="match status" value="1"/>
</dbReference>
<feature type="compositionally biased region" description="Basic and acidic residues" evidence="2">
    <location>
        <begin position="158"/>
        <end position="172"/>
    </location>
</feature>
<proteinExistence type="predicted"/>
<evidence type="ECO:0000313" key="4">
    <source>
        <dbReference type="EMBL" id="EEY94789.1"/>
    </source>
</evidence>
<dbReference type="PROSITE" id="PS50076">
    <property type="entry name" value="DNAJ_2"/>
    <property type="match status" value="1"/>
</dbReference>
<dbReference type="InterPro" id="IPR001623">
    <property type="entry name" value="DnaJ_domain"/>
</dbReference>
<dbReference type="Proteomes" id="UP000012047">
    <property type="component" value="Unassembled WGS sequence"/>
</dbReference>
<dbReference type="CDD" id="cd06257">
    <property type="entry name" value="DnaJ"/>
    <property type="match status" value="1"/>
</dbReference>
<feature type="domain" description="J" evidence="3">
    <location>
        <begin position="1"/>
        <end position="64"/>
    </location>
</feature>